<dbReference type="AlphaFoldDB" id="A0A1T4PLK6"/>
<dbReference type="EMBL" id="FUWS01000004">
    <property type="protein sequence ID" value="SJZ91768.1"/>
    <property type="molecule type" value="Genomic_DNA"/>
</dbReference>
<accession>A0A1T4PLK6</accession>
<name>A0A1T4PLK6_9ACTN</name>
<dbReference type="Proteomes" id="UP000190637">
    <property type="component" value="Unassembled WGS sequence"/>
</dbReference>
<evidence type="ECO:0000313" key="1">
    <source>
        <dbReference type="EMBL" id="SJZ91768.1"/>
    </source>
</evidence>
<proteinExistence type="predicted"/>
<evidence type="ECO:0000313" key="2">
    <source>
        <dbReference type="Proteomes" id="UP000190637"/>
    </source>
</evidence>
<sequence>MGPAASAEADIAVVSRLVDEVVNGGDLDTIDELWAGDMI</sequence>
<organism evidence="1 2">
    <name type="scientific">Marinactinospora thermotolerans DSM 45154</name>
    <dbReference type="NCBI Taxonomy" id="1122192"/>
    <lineage>
        <taxon>Bacteria</taxon>
        <taxon>Bacillati</taxon>
        <taxon>Actinomycetota</taxon>
        <taxon>Actinomycetes</taxon>
        <taxon>Streptosporangiales</taxon>
        <taxon>Nocardiopsidaceae</taxon>
        <taxon>Marinactinospora</taxon>
    </lineage>
</organism>
<dbReference type="STRING" id="1122192.SAMN02745673_01850"/>
<keyword evidence="2" id="KW-1185">Reference proteome</keyword>
<protein>
    <submittedName>
        <fullName evidence="1">Uncharacterized protein</fullName>
    </submittedName>
</protein>
<gene>
    <name evidence="1" type="ORF">SAMN02745673_01850</name>
</gene>
<reference evidence="1 2" key="1">
    <citation type="submission" date="2017-02" db="EMBL/GenBank/DDBJ databases">
        <authorList>
            <person name="Peterson S.W."/>
        </authorList>
    </citation>
    <scope>NUCLEOTIDE SEQUENCE [LARGE SCALE GENOMIC DNA]</scope>
    <source>
        <strain evidence="1 2">DSM 45154</strain>
    </source>
</reference>